<keyword evidence="4 6" id="KW-0520">NAD</keyword>
<keyword evidence="9" id="KW-1185">Reference proteome</keyword>
<dbReference type="AlphaFoldDB" id="A0A178IQ02"/>
<dbReference type="PANTHER" id="PTHR43741:SF2">
    <property type="entry name" value="FMN-DEPENDENT NADH:QUINONE OXIDOREDUCTASE"/>
    <property type="match status" value="1"/>
</dbReference>
<evidence type="ECO:0000256" key="2">
    <source>
        <dbReference type="ARBA" id="ARBA00022643"/>
    </source>
</evidence>
<dbReference type="InterPro" id="IPR050104">
    <property type="entry name" value="FMN-dep_NADH:Q_OxRdtase_AzoR1"/>
</dbReference>
<keyword evidence="3 6" id="KW-0560">Oxidoreductase</keyword>
<dbReference type="STRING" id="1184151.AW736_03665"/>
<evidence type="ECO:0000313" key="9">
    <source>
        <dbReference type="Proteomes" id="UP000078486"/>
    </source>
</evidence>
<dbReference type="Pfam" id="PF02525">
    <property type="entry name" value="Flavodoxin_2"/>
    <property type="match status" value="1"/>
</dbReference>
<proteinExistence type="inferred from homology"/>
<comment type="catalytic activity">
    <reaction evidence="6">
        <text>2 a quinone + NADH + H(+) = 2 a 1,4-benzosemiquinone + NAD(+)</text>
        <dbReference type="Rhea" id="RHEA:65952"/>
        <dbReference type="ChEBI" id="CHEBI:15378"/>
        <dbReference type="ChEBI" id="CHEBI:57540"/>
        <dbReference type="ChEBI" id="CHEBI:57945"/>
        <dbReference type="ChEBI" id="CHEBI:132124"/>
        <dbReference type="ChEBI" id="CHEBI:134225"/>
    </reaction>
</comment>
<dbReference type="InterPro" id="IPR003680">
    <property type="entry name" value="Flavodoxin_fold"/>
</dbReference>
<dbReference type="InterPro" id="IPR029039">
    <property type="entry name" value="Flavoprotein-like_sf"/>
</dbReference>
<dbReference type="EC" id="1.7.1.17" evidence="6"/>
<gene>
    <name evidence="6" type="primary">azoR</name>
    <name evidence="8" type="ORF">AW736_03665</name>
</gene>
<dbReference type="OrthoDB" id="9787136at2"/>
<dbReference type="EC" id="1.6.5.-" evidence="6"/>
<evidence type="ECO:0000256" key="3">
    <source>
        <dbReference type="ARBA" id="ARBA00023002"/>
    </source>
</evidence>
<evidence type="ECO:0000313" key="8">
    <source>
        <dbReference type="EMBL" id="OAM91319.1"/>
    </source>
</evidence>
<evidence type="ECO:0000256" key="1">
    <source>
        <dbReference type="ARBA" id="ARBA00022630"/>
    </source>
</evidence>
<keyword evidence="1 6" id="KW-0285">Flavoprotein</keyword>
<comment type="subunit">
    <text evidence="6">Homodimer.</text>
</comment>
<dbReference type="Gene3D" id="3.40.50.360">
    <property type="match status" value="1"/>
</dbReference>
<comment type="caution">
    <text evidence="8">The sequence shown here is derived from an EMBL/GenBank/DDBJ whole genome shotgun (WGS) entry which is preliminary data.</text>
</comment>
<dbReference type="HAMAP" id="MF_01216">
    <property type="entry name" value="Azoreductase_type1"/>
    <property type="match status" value="1"/>
</dbReference>
<dbReference type="EMBL" id="LRRQ01000030">
    <property type="protein sequence ID" value="OAM91319.1"/>
    <property type="molecule type" value="Genomic_DNA"/>
</dbReference>
<dbReference type="GO" id="GO:0009055">
    <property type="term" value="F:electron transfer activity"/>
    <property type="evidence" value="ECO:0007669"/>
    <property type="project" value="UniProtKB-UniRule"/>
</dbReference>
<comment type="similarity">
    <text evidence="6">Belongs to the azoreductase type 1 family.</text>
</comment>
<accession>A0A178IQ02</accession>
<evidence type="ECO:0000256" key="6">
    <source>
        <dbReference type="HAMAP-Rule" id="MF_01216"/>
    </source>
</evidence>
<feature type="binding site" evidence="6">
    <location>
        <position position="16"/>
    </location>
    <ligand>
        <name>FMN</name>
        <dbReference type="ChEBI" id="CHEBI:58210"/>
    </ligand>
</feature>
<dbReference type="PANTHER" id="PTHR43741">
    <property type="entry name" value="FMN-DEPENDENT NADH-AZOREDUCTASE 1"/>
    <property type="match status" value="1"/>
</dbReference>
<comment type="function">
    <text evidence="6">Quinone reductase that provides resistance to thiol-specific stress caused by electrophilic quinones.</text>
</comment>
<feature type="domain" description="Flavodoxin-like fold" evidence="7">
    <location>
        <begin position="10"/>
        <end position="207"/>
    </location>
</feature>
<dbReference type="Proteomes" id="UP000078486">
    <property type="component" value="Unassembled WGS sequence"/>
</dbReference>
<evidence type="ECO:0000259" key="7">
    <source>
        <dbReference type="Pfam" id="PF02525"/>
    </source>
</evidence>
<dbReference type="RefSeq" id="WP_068768898.1">
    <property type="nucleotide sequence ID" value="NZ_CP109796.1"/>
</dbReference>
<reference evidence="8 9" key="1">
    <citation type="submission" date="2016-01" db="EMBL/GenBank/DDBJ databases">
        <title>High potential of lignocellulose degradation of a new Verrucomicrobia species.</title>
        <authorList>
            <person name="Wang Y."/>
            <person name="Shi Y."/>
            <person name="Qiu Z."/>
            <person name="Liu S."/>
            <person name="Yang H."/>
        </authorList>
    </citation>
    <scope>NUCLEOTIDE SEQUENCE [LARGE SCALE GENOMIC DNA]</scope>
    <source>
        <strain evidence="8 9">TSB47</strain>
    </source>
</reference>
<dbReference type="GO" id="GO:0010181">
    <property type="term" value="F:FMN binding"/>
    <property type="evidence" value="ECO:0007669"/>
    <property type="project" value="UniProtKB-UniRule"/>
</dbReference>
<comment type="catalytic activity">
    <reaction evidence="5">
        <text>N,N-dimethyl-1,4-phenylenediamine + anthranilate + 2 NAD(+) = 2-(4-dimethylaminophenyl)diazenylbenzoate + 2 NADH + 2 H(+)</text>
        <dbReference type="Rhea" id="RHEA:55872"/>
        <dbReference type="ChEBI" id="CHEBI:15378"/>
        <dbReference type="ChEBI" id="CHEBI:15783"/>
        <dbReference type="ChEBI" id="CHEBI:16567"/>
        <dbReference type="ChEBI" id="CHEBI:57540"/>
        <dbReference type="ChEBI" id="CHEBI:57945"/>
        <dbReference type="ChEBI" id="CHEBI:71579"/>
        <dbReference type="EC" id="1.7.1.17"/>
    </reaction>
    <physiologicalReaction direction="right-to-left" evidence="5">
        <dbReference type="Rhea" id="RHEA:55874"/>
    </physiologicalReaction>
</comment>
<dbReference type="GO" id="GO:0016652">
    <property type="term" value="F:oxidoreductase activity, acting on NAD(P)H as acceptor"/>
    <property type="evidence" value="ECO:0007669"/>
    <property type="project" value="UniProtKB-UniRule"/>
</dbReference>
<feature type="binding site" evidence="6">
    <location>
        <begin position="22"/>
        <end position="24"/>
    </location>
    <ligand>
        <name>FMN</name>
        <dbReference type="ChEBI" id="CHEBI:58210"/>
    </ligand>
</feature>
<dbReference type="SUPFAM" id="SSF52218">
    <property type="entry name" value="Flavoproteins"/>
    <property type="match status" value="1"/>
</dbReference>
<comment type="cofactor">
    <cofactor evidence="6">
        <name>FMN</name>
        <dbReference type="ChEBI" id="CHEBI:58210"/>
    </cofactor>
    <text evidence="6">Binds 1 FMN per subunit.</text>
</comment>
<dbReference type="InterPro" id="IPR023048">
    <property type="entry name" value="NADH:quinone_OxRdtase_FMN_depd"/>
</dbReference>
<protein>
    <recommendedName>
        <fullName evidence="6">FMN dependent NADH:quinone oxidoreductase</fullName>
        <ecNumber evidence="6">1.6.5.-</ecNumber>
    </recommendedName>
    <alternativeName>
        <fullName evidence="6">Azo-dye reductase</fullName>
    </alternativeName>
    <alternativeName>
        <fullName evidence="6">FMN-dependent NADH-azo compound oxidoreductase</fullName>
    </alternativeName>
    <alternativeName>
        <fullName evidence="6">FMN-dependent NADH-azoreductase</fullName>
        <ecNumber evidence="6">1.7.1.17</ecNumber>
    </alternativeName>
</protein>
<evidence type="ECO:0000256" key="4">
    <source>
        <dbReference type="ARBA" id="ARBA00023027"/>
    </source>
</evidence>
<comment type="function">
    <text evidence="6">Also exhibits azoreductase activity. Catalyzes the reductive cleavage of the azo bond in aromatic azo compounds to the corresponding amines.</text>
</comment>
<keyword evidence="2 6" id="KW-0288">FMN</keyword>
<evidence type="ECO:0000256" key="5">
    <source>
        <dbReference type="ARBA" id="ARBA00048542"/>
    </source>
</evidence>
<dbReference type="GO" id="GO:0016655">
    <property type="term" value="F:oxidoreductase activity, acting on NAD(P)H, quinone or similar compound as acceptor"/>
    <property type="evidence" value="ECO:0007669"/>
    <property type="project" value="InterPro"/>
</dbReference>
<comment type="caution">
    <text evidence="6">Lacks conserved residue(s) required for the propagation of feature annotation.</text>
</comment>
<name>A0A178IQ02_9BACT</name>
<organism evidence="8 9">
    <name type="scientific">Termitidicoccus mucosus</name>
    <dbReference type="NCBI Taxonomy" id="1184151"/>
    <lineage>
        <taxon>Bacteria</taxon>
        <taxon>Pseudomonadati</taxon>
        <taxon>Verrucomicrobiota</taxon>
        <taxon>Opitutia</taxon>
        <taxon>Opitutales</taxon>
        <taxon>Opitutaceae</taxon>
        <taxon>Termitidicoccus</taxon>
    </lineage>
</organism>
<sequence length="211" mass="22580">MNTENTTPVLLHIDASPRGARSHSRRLGRDFTASWQAAHPGGRVVSRDLGHEPPPFVTEAWVEGAFTPPDGHSPDARQAMAKSDELVDELLSASEIVITTPIYNLSLPAVLKAWIDQISRVGRTFTMGPDGYKGLVGARRTTIIVASGSDFRPGGPNGALNFLEPYLRGVLGFIGLANVRFVYAHSLNDGNPQREASLAEAGTTARQLAAA</sequence>